<dbReference type="AlphaFoldDB" id="A0AAV6SG99"/>
<organism evidence="1 2">
    <name type="scientific">Solea senegalensis</name>
    <name type="common">Senegalese sole</name>
    <dbReference type="NCBI Taxonomy" id="28829"/>
    <lineage>
        <taxon>Eukaryota</taxon>
        <taxon>Metazoa</taxon>
        <taxon>Chordata</taxon>
        <taxon>Craniata</taxon>
        <taxon>Vertebrata</taxon>
        <taxon>Euteleostomi</taxon>
        <taxon>Actinopterygii</taxon>
        <taxon>Neopterygii</taxon>
        <taxon>Teleostei</taxon>
        <taxon>Neoteleostei</taxon>
        <taxon>Acanthomorphata</taxon>
        <taxon>Carangaria</taxon>
        <taxon>Pleuronectiformes</taxon>
        <taxon>Pleuronectoidei</taxon>
        <taxon>Soleidae</taxon>
        <taxon>Solea</taxon>
    </lineage>
</organism>
<sequence>MESGLGHYDPQTWKRSTQHLKLSPHKPSQPHREILFLVYISDIYYPPATIAKVSQFADDLCYWSSSKRPNLAAKKLQTCITEIETWTNMWRIKLNPVKTQCILFTKNSHLQPNNIDLSLNNHKITISKEATFLGVTFQNNMTWTKHINNLEQRANNRLNHLKALCGKHGASPLTVIKVYRAYIRPLFEYYVPAWINISDNQLQRLEVIQNKALKLAHRLPSYISNHYIHIITGIQTVRQRHQVIALKYTRTAINPSLQKTIQEAHITVDTPMSFMLQLARDFHSQNSTKHP</sequence>
<gene>
    <name evidence="1" type="ORF">JOB18_046781</name>
</gene>
<evidence type="ECO:0000313" key="2">
    <source>
        <dbReference type="Proteomes" id="UP000693946"/>
    </source>
</evidence>
<dbReference type="EMBL" id="JAGKHQ010000005">
    <property type="protein sequence ID" value="KAG7517000.1"/>
    <property type="molecule type" value="Genomic_DNA"/>
</dbReference>
<dbReference type="Proteomes" id="UP000693946">
    <property type="component" value="Linkage Group LG13"/>
</dbReference>
<evidence type="ECO:0000313" key="1">
    <source>
        <dbReference type="EMBL" id="KAG7517000.1"/>
    </source>
</evidence>
<name>A0AAV6SG99_SOLSE</name>
<dbReference type="PANTHER" id="PTHR33332">
    <property type="entry name" value="REVERSE TRANSCRIPTASE DOMAIN-CONTAINING PROTEIN"/>
    <property type="match status" value="1"/>
</dbReference>
<comment type="caution">
    <text evidence="1">The sequence shown here is derived from an EMBL/GenBank/DDBJ whole genome shotgun (WGS) entry which is preliminary data.</text>
</comment>
<keyword evidence="2" id="KW-1185">Reference proteome</keyword>
<accession>A0AAV6SG99</accession>
<evidence type="ECO:0008006" key="3">
    <source>
        <dbReference type="Google" id="ProtNLM"/>
    </source>
</evidence>
<protein>
    <recommendedName>
        <fullName evidence="3">Reverse transcriptase</fullName>
    </recommendedName>
</protein>
<reference evidence="1 2" key="1">
    <citation type="journal article" date="2021" name="Sci. Rep.">
        <title>Chromosome anchoring in Senegalese sole (Solea senegalensis) reveals sex-associated markers and genome rearrangements in flatfish.</title>
        <authorList>
            <person name="Guerrero-Cozar I."/>
            <person name="Gomez-Garrido J."/>
            <person name="Berbel C."/>
            <person name="Martinez-Blanch J.F."/>
            <person name="Alioto T."/>
            <person name="Claros M.G."/>
            <person name="Gagnaire P.A."/>
            <person name="Manchado M."/>
        </authorList>
    </citation>
    <scope>NUCLEOTIDE SEQUENCE [LARGE SCALE GENOMIC DNA]</scope>
    <source>
        <strain evidence="1">Sse05_10M</strain>
    </source>
</reference>
<proteinExistence type="predicted"/>